<organism evidence="1 2">
    <name type="scientific">Candidatus Paraluminiphilus aquimaris</name>
    <dbReference type="NCBI Taxonomy" id="2518994"/>
    <lineage>
        <taxon>Bacteria</taxon>
        <taxon>Pseudomonadati</taxon>
        <taxon>Pseudomonadota</taxon>
        <taxon>Gammaproteobacteria</taxon>
        <taxon>Cellvibrionales</taxon>
        <taxon>Halieaceae</taxon>
        <taxon>Candidatus Paraluminiphilus</taxon>
    </lineage>
</organism>
<dbReference type="RefSeq" id="WP_279241657.1">
    <property type="nucleotide sequence ID" value="NZ_CP036501.1"/>
</dbReference>
<gene>
    <name evidence="1" type="ORF">E0F26_10720</name>
</gene>
<sequence length="416" mass="47795">MHNTRPNHAQTLYAIIAESYELPTDDYKHHQWLKPLKLRKGSTSEDNFNQLLEQTFLDPSKGGRNNTQVENLRHHWKALLLNLSFVMYQRHWLLIPQDSKYYSDSYYPRRLGISYRPTRHIVEWLQEHGYVVLLPGRKYKDQPAKARAFPTPKLMELLWSYFLEIEQPVEPPYLIINEAEGGWDSIADLPSDHPEKQELAAINEFLKPHQWACKGPVQLKYKSNAFQGGRLYTPFQSLPDRRMRLRINTLIDGKNICEVDFSANHLRLNLAFNGGIDAGEDPYTTVGTEAGIESRQLVKKFFTVAMGGDNEVGALHACFKEGISKENFQKLKEASLKVFPKLELFNGWGIYAQNFEGQILKNVMLEGVKQGIVCLPVHDAVAVPLDEIGWACEEMSYQWDKQMDMSGLARVTTDIP</sequence>
<evidence type="ECO:0000313" key="1">
    <source>
        <dbReference type="EMBL" id="UZP75179.1"/>
    </source>
</evidence>
<dbReference type="EMBL" id="CP036501">
    <property type="protein sequence ID" value="UZP75179.1"/>
    <property type="molecule type" value="Genomic_DNA"/>
</dbReference>
<evidence type="ECO:0008006" key="3">
    <source>
        <dbReference type="Google" id="ProtNLM"/>
    </source>
</evidence>
<proteinExistence type="predicted"/>
<protein>
    <recommendedName>
        <fullName evidence="3">DNA-directed DNA polymerase family A palm domain-containing protein</fullName>
    </recommendedName>
</protein>
<name>A0ABY6Q989_9GAMM</name>
<dbReference type="Proteomes" id="UP001317963">
    <property type="component" value="Chromosome"/>
</dbReference>
<keyword evidence="2" id="KW-1185">Reference proteome</keyword>
<accession>A0ABY6Q989</accession>
<reference evidence="1 2" key="1">
    <citation type="submission" date="2019-02" db="EMBL/GenBank/DDBJ databases">
        <title>Halieaceae_genomes.</title>
        <authorList>
            <person name="Li S.-H."/>
        </authorList>
    </citation>
    <scope>NUCLEOTIDE SEQUENCE [LARGE SCALE GENOMIC DNA]</scope>
    <source>
        <strain evidence="1 2">JH123</strain>
    </source>
</reference>
<evidence type="ECO:0000313" key="2">
    <source>
        <dbReference type="Proteomes" id="UP001317963"/>
    </source>
</evidence>